<dbReference type="PROSITE" id="PS50878">
    <property type="entry name" value="RT_POL"/>
    <property type="match status" value="1"/>
</dbReference>
<dbReference type="InterPro" id="IPR012337">
    <property type="entry name" value="RNaseH-like_sf"/>
</dbReference>
<feature type="domain" description="RNase H type-1" evidence="3">
    <location>
        <begin position="723"/>
        <end position="843"/>
    </location>
</feature>
<feature type="region of interest" description="Disordered" evidence="1">
    <location>
        <begin position="1"/>
        <end position="169"/>
    </location>
</feature>
<dbReference type="InterPro" id="IPR036397">
    <property type="entry name" value="RNaseH_sf"/>
</dbReference>
<evidence type="ECO:0000259" key="2">
    <source>
        <dbReference type="PROSITE" id="PS50878"/>
    </source>
</evidence>
<dbReference type="InterPro" id="IPR000477">
    <property type="entry name" value="RT_dom"/>
</dbReference>
<dbReference type="CDD" id="cd09276">
    <property type="entry name" value="Rnase_HI_RT_non_LTR"/>
    <property type="match status" value="1"/>
</dbReference>
<name>A0ABM1ZQ66_AEDAL</name>
<reference evidence="4" key="2">
    <citation type="submission" date="2025-05" db="UniProtKB">
        <authorList>
            <consortium name="EnsemblMetazoa"/>
        </authorList>
    </citation>
    <scope>IDENTIFICATION</scope>
    <source>
        <strain evidence="4">Foshan</strain>
    </source>
</reference>
<reference evidence="5" key="1">
    <citation type="journal article" date="2015" name="Proc. Natl. Acad. Sci. U.S.A.">
        <title>Genome sequence of the Asian Tiger mosquito, Aedes albopictus, reveals insights into its biology, genetics, and evolution.</title>
        <authorList>
            <person name="Chen X.G."/>
            <person name="Jiang X."/>
            <person name="Gu J."/>
            <person name="Xu M."/>
            <person name="Wu Y."/>
            <person name="Deng Y."/>
            <person name="Zhang C."/>
            <person name="Bonizzoni M."/>
            <person name="Dermauw W."/>
            <person name="Vontas J."/>
            <person name="Armbruster P."/>
            <person name="Huang X."/>
            <person name="Yang Y."/>
            <person name="Zhang H."/>
            <person name="He W."/>
            <person name="Peng H."/>
            <person name="Liu Y."/>
            <person name="Wu K."/>
            <person name="Chen J."/>
            <person name="Lirakis M."/>
            <person name="Topalis P."/>
            <person name="Van Leeuwen T."/>
            <person name="Hall A.B."/>
            <person name="Jiang X."/>
            <person name="Thorpe C."/>
            <person name="Mueller R.L."/>
            <person name="Sun C."/>
            <person name="Waterhouse R.M."/>
            <person name="Yan G."/>
            <person name="Tu Z.J."/>
            <person name="Fang X."/>
            <person name="James A.A."/>
        </authorList>
    </citation>
    <scope>NUCLEOTIDE SEQUENCE [LARGE SCALE GENOMIC DNA]</scope>
    <source>
        <strain evidence="5">Foshan</strain>
    </source>
</reference>
<dbReference type="RefSeq" id="XP_062714476.1">
    <property type="nucleotide sequence ID" value="XM_062858492.1"/>
</dbReference>
<protein>
    <recommendedName>
        <fullName evidence="6">Reverse transcriptase domain-containing protein</fullName>
    </recommendedName>
</protein>
<dbReference type="Gene3D" id="3.30.420.10">
    <property type="entry name" value="Ribonuclease H-like superfamily/Ribonuclease H"/>
    <property type="match status" value="1"/>
</dbReference>
<evidence type="ECO:0000313" key="5">
    <source>
        <dbReference type="Proteomes" id="UP000069940"/>
    </source>
</evidence>
<keyword evidence="5" id="KW-1185">Reference proteome</keyword>
<proteinExistence type="predicted"/>
<evidence type="ECO:0000256" key="1">
    <source>
        <dbReference type="SAM" id="MobiDB-lite"/>
    </source>
</evidence>
<dbReference type="InterPro" id="IPR043502">
    <property type="entry name" value="DNA/RNA_pol_sf"/>
</dbReference>
<dbReference type="PANTHER" id="PTHR33332">
    <property type="entry name" value="REVERSE TRANSCRIPTASE DOMAIN-CONTAINING PROTEIN"/>
    <property type="match status" value="1"/>
</dbReference>
<dbReference type="EnsemblMetazoa" id="AALFPA23_020613.R30441">
    <property type="protein sequence ID" value="AALFPA23_020613.P30441"/>
    <property type="gene ID" value="AALFPA23_020613"/>
</dbReference>
<evidence type="ECO:0000259" key="3">
    <source>
        <dbReference type="PROSITE" id="PS50879"/>
    </source>
</evidence>
<dbReference type="Pfam" id="PF00078">
    <property type="entry name" value="RVT_1"/>
    <property type="match status" value="1"/>
</dbReference>
<sequence length="985" mass="109024">MRGKPSSPPQDYAGYKARAGGNADLPSSDRGSMRGKPSSPPQDYAGYKATAGGNADLPSSDRGSMRGKPSSPPQDYAGYKARAGGNADLPSLDRGSMRGKPSCPPQDYAGYKDRAGRNGDLSSLDRGSMRGKPSSPPQDHAGYKARAGRNADLPSSVGGSMCDSSPQDGKTGTAFALQWNINGFYNNLEDLGMLVRDIRPTVIALQEVHRANSTGMELNFALQQGKGKSSGPDDIGYAMLQNLPEMGKRCLLKLLNKEWINNTLPSEWRHSLVIPIPKPKGPANEPDSFRPISLTCCISKVLERMVNRRLIQYLNEGNFLDHRQHAFRPGHGTGTYFATLGQVLDDALRNNRHVELATLDLAKAYNRAWTPAIIQKLAEWGLCGSVLHFIKNFVSNRSFEVLIGNHRSAITKEETGVPQGSVIAVTLFLVAMNGIFESLPKDIYIFVYADDVVLVAVGKHPVALRRKLQAAVTAVSKWADLAGFHLSAEKSARTHICLTNHRPPRKAVTIHGIEIPFRKTVRILGVRIDRRLTFIDHCKEVKKDCRTRLNLLKTLSKQHASNNRNIRLRISSAIVESKLFYGTELTCRSSETLTNTLAPVYNNAIRIVSGLLPSTPADAACIEVGSLPFFYKLAAAVSRKAVGFLENTRNCRTRVFILEEANRLLRSVANQSLPPVAEVHWTGARSWRSSPPNLDFSIKRQFKAGDNSAALRKHVVQLLATKYRYHTQRYSDGSKTHESVGIGIAGQDVQIHHSLPQIYSIFSAEAVALFVATSHPSETPIVILTDSASAILALSSPSSRHPWIQAIQAILDHSNSTTFVWVPANCGIPGNEAADKLASLGRSKRRHFTKEIPGADVKKWINNTVRYAWSQEWHSRRDVFIRKIKADVDKWIDTKNMKDQRVLSRLRTGHTRISHNMTSGSNFHKHCDFCGLRNSVEHVICVCPKFEDLRNHYDIGSIHDALRNDPDREVSLIRFLKDAALYSDI</sequence>
<dbReference type="Proteomes" id="UP000069940">
    <property type="component" value="Unassembled WGS sequence"/>
</dbReference>
<accession>A0ABM1ZQ66</accession>
<feature type="domain" description="Reverse transcriptase" evidence="2">
    <location>
        <begin position="257"/>
        <end position="528"/>
    </location>
</feature>
<dbReference type="Pfam" id="PF00075">
    <property type="entry name" value="RNase_H"/>
    <property type="match status" value="1"/>
</dbReference>
<dbReference type="PROSITE" id="PS50879">
    <property type="entry name" value="RNASE_H_1"/>
    <property type="match status" value="1"/>
</dbReference>
<dbReference type="InterPro" id="IPR002156">
    <property type="entry name" value="RNaseH_domain"/>
</dbReference>
<dbReference type="SUPFAM" id="SSF53098">
    <property type="entry name" value="Ribonuclease H-like"/>
    <property type="match status" value="1"/>
</dbReference>
<dbReference type="CDD" id="cd01650">
    <property type="entry name" value="RT_nLTR_like"/>
    <property type="match status" value="1"/>
</dbReference>
<organism evidence="4 5">
    <name type="scientific">Aedes albopictus</name>
    <name type="common">Asian tiger mosquito</name>
    <name type="synonym">Stegomyia albopicta</name>
    <dbReference type="NCBI Taxonomy" id="7160"/>
    <lineage>
        <taxon>Eukaryota</taxon>
        <taxon>Metazoa</taxon>
        <taxon>Ecdysozoa</taxon>
        <taxon>Arthropoda</taxon>
        <taxon>Hexapoda</taxon>
        <taxon>Insecta</taxon>
        <taxon>Pterygota</taxon>
        <taxon>Neoptera</taxon>
        <taxon>Endopterygota</taxon>
        <taxon>Diptera</taxon>
        <taxon>Nematocera</taxon>
        <taxon>Culicoidea</taxon>
        <taxon>Culicidae</taxon>
        <taxon>Culicinae</taxon>
        <taxon>Aedini</taxon>
        <taxon>Aedes</taxon>
        <taxon>Stegomyia</taxon>
    </lineage>
</organism>
<dbReference type="SUPFAM" id="SSF56672">
    <property type="entry name" value="DNA/RNA polymerases"/>
    <property type="match status" value="1"/>
</dbReference>
<dbReference type="GeneID" id="134291132"/>
<evidence type="ECO:0000313" key="4">
    <source>
        <dbReference type="EnsemblMetazoa" id="AALFPA23_020613.P30441"/>
    </source>
</evidence>
<evidence type="ECO:0008006" key="6">
    <source>
        <dbReference type="Google" id="ProtNLM"/>
    </source>
</evidence>